<evidence type="ECO:0000313" key="3">
    <source>
        <dbReference type="Proteomes" id="UP000075809"/>
    </source>
</evidence>
<keyword evidence="3" id="KW-1185">Reference proteome</keyword>
<accession>A0A151WH09</accession>
<proteinExistence type="predicted"/>
<feature type="compositionally biased region" description="Basic residues" evidence="1">
    <location>
        <begin position="169"/>
        <end position="181"/>
    </location>
</feature>
<dbReference type="EMBL" id="KQ983136">
    <property type="protein sequence ID" value="KYQ47098.1"/>
    <property type="molecule type" value="Genomic_DNA"/>
</dbReference>
<dbReference type="Proteomes" id="UP000075809">
    <property type="component" value="Unassembled WGS sequence"/>
</dbReference>
<feature type="region of interest" description="Disordered" evidence="1">
    <location>
        <begin position="142"/>
        <end position="209"/>
    </location>
</feature>
<dbReference type="AlphaFoldDB" id="A0A151WH09"/>
<evidence type="ECO:0000256" key="1">
    <source>
        <dbReference type="SAM" id="MobiDB-lite"/>
    </source>
</evidence>
<feature type="compositionally biased region" description="Basic and acidic residues" evidence="1">
    <location>
        <begin position="150"/>
        <end position="168"/>
    </location>
</feature>
<name>A0A151WH09_9HYME</name>
<gene>
    <name evidence="2" type="ORF">ALC60_13844</name>
</gene>
<organism evidence="2 3">
    <name type="scientific">Mycetomoellerius zeteki</name>
    <dbReference type="NCBI Taxonomy" id="64791"/>
    <lineage>
        <taxon>Eukaryota</taxon>
        <taxon>Metazoa</taxon>
        <taxon>Ecdysozoa</taxon>
        <taxon>Arthropoda</taxon>
        <taxon>Hexapoda</taxon>
        <taxon>Insecta</taxon>
        <taxon>Pterygota</taxon>
        <taxon>Neoptera</taxon>
        <taxon>Endopterygota</taxon>
        <taxon>Hymenoptera</taxon>
        <taxon>Apocrita</taxon>
        <taxon>Aculeata</taxon>
        <taxon>Formicoidea</taxon>
        <taxon>Formicidae</taxon>
        <taxon>Myrmicinae</taxon>
        <taxon>Mycetomoellerius</taxon>
    </lineage>
</organism>
<feature type="compositionally biased region" description="Basic and acidic residues" evidence="1">
    <location>
        <begin position="182"/>
        <end position="209"/>
    </location>
</feature>
<evidence type="ECO:0000313" key="2">
    <source>
        <dbReference type="EMBL" id="KYQ47098.1"/>
    </source>
</evidence>
<sequence>MRESDENWRIVLAQGDVECALRCTRWSSWTVTLLRRHIFYRVESVPQRLDTPLKRHAASCTSNNRLVKVDSFETSFNDSRVRSTSSSRHAAFSRGDLEALACARGLTANWRKSVLLSCCAKCAGRIVGRYYVPEMLVRSGTAASSIAGGRDSDRGNDRGTINDDDVPRRGRGMRSRKKKGRRDADRKRREKAKRGEINEGIRQERSRGK</sequence>
<reference evidence="2 3" key="1">
    <citation type="submission" date="2015-09" db="EMBL/GenBank/DDBJ databases">
        <title>Trachymyrmex zeteki WGS genome.</title>
        <authorList>
            <person name="Nygaard S."/>
            <person name="Hu H."/>
            <person name="Boomsma J."/>
            <person name="Zhang G."/>
        </authorList>
    </citation>
    <scope>NUCLEOTIDE SEQUENCE [LARGE SCALE GENOMIC DNA]</scope>
    <source>
        <strain evidence="2">Tzet28-1</strain>
        <tissue evidence="2">Whole body</tissue>
    </source>
</reference>
<protein>
    <submittedName>
        <fullName evidence="2">Uncharacterized protein</fullName>
    </submittedName>
</protein>